<dbReference type="AlphaFoldDB" id="X0UCJ1"/>
<dbReference type="EMBL" id="BARS01017577">
    <property type="protein sequence ID" value="GAF86200.1"/>
    <property type="molecule type" value="Genomic_DNA"/>
</dbReference>
<comment type="caution">
    <text evidence="1">The sequence shown here is derived from an EMBL/GenBank/DDBJ whole genome shotgun (WGS) entry which is preliminary data.</text>
</comment>
<proteinExistence type="predicted"/>
<organism evidence="1">
    <name type="scientific">marine sediment metagenome</name>
    <dbReference type="NCBI Taxonomy" id="412755"/>
    <lineage>
        <taxon>unclassified sequences</taxon>
        <taxon>metagenomes</taxon>
        <taxon>ecological metagenomes</taxon>
    </lineage>
</organism>
<name>X0UCJ1_9ZZZZ</name>
<reference evidence="1" key="1">
    <citation type="journal article" date="2014" name="Front. Microbiol.">
        <title>High frequency of phylogenetically diverse reductive dehalogenase-homologous genes in deep subseafloor sedimentary metagenomes.</title>
        <authorList>
            <person name="Kawai M."/>
            <person name="Futagami T."/>
            <person name="Toyoda A."/>
            <person name="Takaki Y."/>
            <person name="Nishi S."/>
            <person name="Hori S."/>
            <person name="Arai W."/>
            <person name="Tsubouchi T."/>
            <person name="Morono Y."/>
            <person name="Uchiyama I."/>
            <person name="Ito T."/>
            <person name="Fujiyama A."/>
            <person name="Inagaki F."/>
            <person name="Takami H."/>
        </authorList>
    </citation>
    <scope>NUCLEOTIDE SEQUENCE</scope>
    <source>
        <strain evidence="1">Expedition CK06-06</strain>
    </source>
</reference>
<sequence length="74" mass="7988">MLTSDSLKSFNVSLSDLDFAGHPITDPRWNKASNTAWDSVYLCRKSSGLDTAEDPMFQLGIATPGPGVRISGGW</sequence>
<evidence type="ECO:0000313" key="1">
    <source>
        <dbReference type="EMBL" id="GAF86200.1"/>
    </source>
</evidence>
<accession>X0UCJ1</accession>
<protein>
    <submittedName>
        <fullName evidence="1">Uncharacterized protein</fullName>
    </submittedName>
</protein>
<gene>
    <name evidence="1" type="ORF">S01H1_28732</name>
</gene>